<dbReference type="InterPro" id="IPR036390">
    <property type="entry name" value="WH_DNA-bd_sf"/>
</dbReference>
<dbReference type="Proteomes" id="UP001059610">
    <property type="component" value="Unassembled WGS sequence"/>
</dbReference>
<dbReference type="Pfam" id="PF04337">
    <property type="entry name" value="DUF480"/>
    <property type="match status" value="1"/>
</dbReference>
<proteinExistence type="inferred from homology"/>
<comment type="similarity">
    <text evidence="1">Belongs to the UPF0502 family.</text>
</comment>
<keyword evidence="2" id="KW-0175">Coiled coil</keyword>
<reference evidence="3" key="1">
    <citation type="submission" date="2022-06" db="EMBL/GenBank/DDBJ databases">
        <title>Draft genome sequences of Pragia fontium str. JCM24417.</title>
        <authorList>
            <person name="Wakabayashi Y."/>
            <person name="Kojima K."/>
        </authorList>
    </citation>
    <scope>NUCLEOTIDE SEQUENCE</scope>
    <source>
        <strain evidence="3">JCM 24417</strain>
    </source>
</reference>
<dbReference type="SUPFAM" id="SSF46785">
    <property type="entry name" value="Winged helix' DNA-binding domain"/>
    <property type="match status" value="2"/>
</dbReference>
<dbReference type="Gene3D" id="1.10.10.10">
    <property type="entry name" value="Winged helix-like DNA-binding domain superfamily/Winged helix DNA-binding domain"/>
    <property type="match status" value="2"/>
</dbReference>
<keyword evidence="4" id="KW-1185">Reference proteome</keyword>
<organism evidence="3 4">
    <name type="scientific">Pragia fontium</name>
    <dbReference type="NCBI Taxonomy" id="82985"/>
    <lineage>
        <taxon>Bacteria</taxon>
        <taxon>Pseudomonadati</taxon>
        <taxon>Pseudomonadota</taxon>
        <taxon>Gammaproteobacteria</taxon>
        <taxon>Enterobacterales</taxon>
        <taxon>Budviciaceae</taxon>
        <taxon>Pragia</taxon>
    </lineage>
</organism>
<accession>A0ABQ5LET6</accession>
<evidence type="ECO:0000313" key="4">
    <source>
        <dbReference type="Proteomes" id="UP001059610"/>
    </source>
</evidence>
<dbReference type="InterPro" id="IPR007432">
    <property type="entry name" value="DUF480"/>
</dbReference>
<evidence type="ECO:0000313" key="3">
    <source>
        <dbReference type="EMBL" id="GKX61452.1"/>
    </source>
</evidence>
<dbReference type="EMBL" id="BRLJ01000001">
    <property type="protein sequence ID" value="GKX61452.1"/>
    <property type="molecule type" value="Genomic_DNA"/>
</dbReference>
<sequence>MKYQLTDKEARVIGSMLEKEVTTPDQYPLSLNGLMVACNQKTSRDPVMELSEFDIQDTLDSLQKKHLIRQAAGTGGRVAKYVHRFCNTEFGNFKLSADELAVICLLLLRGPQTPGELRTRSNRLHEFSEISEVEQVLEGLASREDGPFVVKLEREPGRRECRYAHLFCGPVEVGVPSSVSEAPQSSELGERLQQLESEVEQLKQQVAELNEKLEILVGQLVTVSR</sequence>
<dbReference type="RefSeq" id="WP_261821328.1">
    <property type="nucleotide sequence ID" value="NZ_BRLJ01000001.1"/>
</dbReference>
<dbReference type="PANTHER" id="PTHR38768">
    <property type="entry name" value="UPF0502 PROTEIN YCEH"/>
    <property type="match status" value="1"/>
</dbReference>
<dbReference type="PANTHER" id="PTHR38768:SF1">
    <property type="entry name" value="UPF0502 PROTEIN YCEH"/>
    <property type="match status" value="1"/>
</dbReference>
<dbReference type="InterPro" id="IPR036388">
    <property type="entry name" value="WH-like_DNA-bd_sf"/>
</dbReference>
<feature type="coiled-coil region" evidence="2">
    <location>
        <begin position="185"/>
        <end position="219"/>
    </location>
</feature>
<protein>
    <submittedName>
        <fullName evidence="3">UPF0502 protein</fullName>
    </submittedName>
</protein>
<evidence type="ECO:0000256" key="2">
    <source>
        <dbReference type="SAM" id="Coils"/>
    </source>
</evidence>
<dbReference type="HAMAP" id="MF_01584">
    <property type="entry name" value="UPF0502"/>
    <property type="match status" value="1"/>
</dbReference>
<comment type="caution">
    <text evidence="3">The sequence shown here is derived from an EMBL/GenBank/DDBJ whole genome shotgun (WGS) entry which is preliminary data.</text>
</comment>
<gene>
    <name evidence="3" type="ORF">SOASR032_00210</name>
</gene>
<name>A0ABQ5LET6_9GAMM</name>
<evidence type="ECO:0000256" key="1">
    <source>
        <dbReference type="HAMAP-Rule" id="MF_01584"/>
    </source>
</evidence>